<reference evidence="2" key="1">
    <citation type="submission" date="2022-05" db="EMBL/GenBank/DDBJ databases">
        <authorList>
            <person name="Park J.-S."/>
        </authorList>
    </citation>
    <scope>NUCLEOTIDE SEQUENCE</scope>
    <source>
        <strain evidence="2">2012CJ34-3</strain>
    </source>
</reference>
<organism evidence="2 3">
    <name type="scientific">Jejuia spongiicola</name>
    <dbReference type="NCBI Taxonomy" id="2942207"/>
    <lineage>
        <taxon>Bacteria</taxon>
        <taxon>Pseudomonadati</taxon>
        <taxon>Bacteroidota</taxon>
        <taxon>Flavobacteriia</taxon>
        <taxon>Flavobacteriales</taxon>
        <taxon>Flavobacteriaceae</taxon>
        <taxon>Jejuia</taxon>
    </lineage>
</organism>
<feature type="signal peptide" evidence="1">
    <location>
        <begin position="1"/>
        <end position="20"/>
    </location>
</feature>
<evidence type="ECO:0000313" key="2">
    <source>
        <dbReference type="EMBL" id="MCL6296015.1"/>
    </source>
</evidence>
<gene>
    <name evidence="2" type="ORF">M3P09_13470</name>
</gene>
<comment type="caution">
    <text evidence="2">The sequence shown here is derived from an EMBL/GenBank/DDBJ whole genome shotgun (WGS) entry which is preliminary data.</text>
</comment>
<keyword evidence="1" id="KW-0732">Signal</keyword>
<dbReference type="PROSITE" id="PS51257">
    <property type="entry name" value="PROKAR_LIPOPROTEIN"/>
    <property type="match status" value="1"/>
</dbReference>
<feature type="chain" id="PRO_5047489692" evidence="1">
    <location>
        <begin position="21"/>
        <end position="181"/>
    </location>
</feature>
<evidence type="ECO:0000256" key="1">
    <source>
        <dbReference type="SAM" id="SignalP"/>
    </source>
</evidence>
<proteinExistence type="predicted"/>
<dbReference type="RefSeq" id="WP_249973535.1">
    <property type="nucleotide sequence ID" value="NZ_JAMFLZ010000006.1"/>
</dbReference>
<keyword evidence="3" id="KW-1185">Reference proteome</keyword>
<evidence type="ECO:0000313" key="3">
    <source>
        <dbReference type="Proteomes" id="UP001165381"/>
    </source>
</evidence>
<dbReference type="EMBL" id="JAMFLZ010000006">
    <property type="protein sequence ID" value="MCL6296015.1"/>
    <property type="molecule type" value="Genomic_DNA"/>
</dbReference>
<dbReference type="Proteomes" id="UP001165381">
    <property type="component" value="Unassembled WGS sequence"/>
</dbReference>
<sequence length="181" mass="20158">MKSFKFFFLPIILLIIGVTASCERDDLCPESTPTTPSLIIRTSDVSNQDSKKNVFGLRVQGVGIDDALTGFNIVSTDSIVLPLKTNSDSSQYKLHSDYSYDDNGTPDDITDDVIGGNEDIITINYTREEVYVSRACGYKTIFKDVTISVEDDGDNWIQLTQPFNNPQSVEDETAAHFNLFH</sequence>
<dbReference type="Pfam" id="PF20050">
    <property type="entry name" value="DUF6452"/>
    <property type="match status" value="1"/>
</dbReference>
<dbReference type="InterPro" id="IPR045607">
    <property type="entry name" value="DUF6452"/>
</dbReference>
<protein>
    <submittedName>
        <fullName evidence="2">DUF6452 family protein</fullName>
    </submittedName>
</protein>
<accession>A0ABT0QGH0</accession>
<name>A0ABT0QGH0_9FLAO</name>